<evidence type="ECO:0000313" key="2">
    <source>
        <dbReference type="EMBL" id="OQM74455.1"/>
    </source>
</evidence>
<dbReference type="Pfam" id="PF09601">
    <property type="entry name" value="DUF2459"/>
    <property type="match status" value="1"/>
</dbReference>
<evidence type="ECO:0000256" key="1">
    <source>
        <dbReference type="SAM" id="Phobius"/>
    </source>
</evidence>
<keyword evidence="1" id="KW-0472">Membrane</keyword>
<sequence>MRSRFLNILAVGIALVVVSVIIGTITPRPIWRNRVTGPADATRQILLLSNPIHTDIAIPVDDAVRAQFGFLPAAGLPIGLPQVRYVIFGWGGRAFYTETPTWSELKAVPTFKGLTLDNSVMHVEIAGDIDRHDPSVTVVNITNTGMIALADAIRDSFADGPKLLAGLSYGKYDAFFEAKGYFNALFGCNTWTAAMLRRAGLSTGWWEPLPLLLRTSLQLHNDPASFAR</sequence>
<proteinExistence type="predicted"/>
<dbReference type="Proteomes" id="UP000191905">
    <property type="component" value="Unassembled WGS sequence"/>
</dbReference>
<dbReference type="NCBIfam" id="TIGR02117">
    <property type="entry name" value="chp_urease_rgn"/>
    <property type="match status" value="1"/>
</dbReference>
<keyword evidence="1" id="KW-0812">Transmembrane</keyword>
<evidence type="ECO:0000313" key="3">
    <source>
        <dbReference type="Proteomes" id="UP000191905"/>
    </source>
</evidence>
<protein>
    <submittedName>
        <fullName evidence="2">Urease-associated protein</fullName>
    </submittedName>
</protein>
<organism evidence="2 3">
    <name type="scientific">Manganibacter manganicus</name>
    <dbReference type="NCBI Taxonomy" id="1873176"/>
    <lineage>
        <taxon>Bacteria</taxon>
        <taxon>Pseudomonadati</taxon>
        <taxon>Pseudomonadota</taxon>
        <taxon>Alphaproteobacteria</taxon>
        <taxon>Hyphomicrobiales</taxon>
        <taxon>Phyllobacteriaceae</taxon>
        <taxon>Manganibacter</taxon>
    </lineage>
</organism>
<dbReference type="RefSeq" id="WP_080920732.1">
    <property type="nucleotide sequence ID" value="NZ_MDET01000030.1"/>
</dbReference>
<keyword evidence="3" id="KW-1185">Reference proteome</keyword>
<dbReference type="AlphaFoldDB" id="A0A1V8RMM5"/>
<dbReference type="EMBL" id="MDET01000030">
    <property type="protein sequence ID" value="OQM74455.1"/>
    <property type="molecule type" value="Genomic_DNA"/>
</dbReference>
<reference evidence="2 3" key="1">
    <citation type="journal article" date="2016" name="Int. J. Syst. Evol. Microbiol.">
        <title>Pseudaminobacter manganicus sp. nov., isolated from sludge of a manganese mine.</title>
        <authorList>
            <person name="Li J."/>
            <person name="Huang J."/>
            <person name="Liao S."/>
            <person name="Wang G."/>
        </authorList>
    </citation>
    <scope>NUCLEOTIDE SEQUENCE [LARGE SCALE GENOMIC DNA]</scope>
    <source>
        <strain evidence="2 3">JH-7</strain>
    </source>
</reference>
<dbReference type="InterPro" id="IPR011727">
    <property type="entry name" value="CHP02117"/>
</dbReference>
<accession>A0A1V8RMM5</accession>
<feature type="transmembrane region" description="Helical" evidence="1">
    <location>
        <begin position="6"/>
        <end position="25"/>
    </location>
</feature>
<dbReference type="STRING" id="1873176.BFN67_21850"/>
<keyword evidence="1" id="KW-1133">Transmembrane helix</keyword>
<name>A0A1V8RMM5_9HYPH</name>
<comment type="caution">
    <text evidence="2">The sequence shown here is derived from an EMBL/GenBank/DDBJ whole genome shotgun (WGS) entry which is preliminary data.</text>
</comment>
<dbReference type="OrthoDB" id="211174at2"/>
<gene>
    <name evidence="2" type="ORF">BFN67_21850</name>
</gene>